<dbReference type="PRINTS" id="PR00081">
    <property type="entry name" value="GDHRDH"/>
</dbReference>
<evidence type="ECO:0000256" key="1">
    <source>
        <dbReference type="ARBA" id="ARBA00006484"/>
    </source>
</evidence>
<dbReference type="InterPro" id="IPR036291">
    <property type="entry name" value="NAD(P)-bd_dom_sf"/>
</dbReference>
<evidence type="ECO:0000256" key="3">
    <source>
        <dbReference type="SAM" id="MobiDB-lite"/>
    </source>
</evidence>
<sequence length="329" mass="34210">MNATIVDNRSALPAPGSYVRAPGCGNGRYRGGMVAETTRPTALITGASRGLGAAIARELAATHHLLLGARTPEALAGITAELSGITAGRSVNGGDLLESDVDHSEGGVGRSGSATNRFVGSGDRSGLGAERSRFEGGGDLSGCGELPGFTPWPVELTDYEAVAAACAPIERLDVLVHNAGVADLGTIAESSVAQWRNTLEANVIAVSELTRLLLPALRAAKGHVVLINSGAGLRANPGWGVYAASKFALRAFGDALRLEEPELRVTSIHPGRIDTDMQRAIVAGEGHDYHPEQFLTAPTVARTVRTAIETPRDAHPTEIVLRPIARDAV</sequence>
<proteinExistence type="inferred from homology"/>
<evidence type="ECO:0000256" key="2">
    <source>
        <dbReference type="ARBA" id="ARBA00023002"/>
    </source>
</evidence>
<evidence type="ECO:0000313" key="4">
    <source>
        <dbReference type="EMBL" id="MQY23478.1"/>
    </source>
</evidence>
<comment type="caution">
    <text evidence="4">The sequence shown here is derived from an EMBL/GenBank/DDBJ whole genome shotgun (WGS) entry which is preliminary data.</text>
</comment>
<dbReference type="SUPFAM" id="SSF51735">
    <property type="entry name" value="NAD(P)-binding Rossmann-fold domains"/>
    <property type="match status" value="1"/>
</dbReference>
<dbReference type="PROSITE" id="PS00061">
    <property type="entry name" value="ADH_SHORT"/>
    <property type="match status" value="1"/>
</dbReference>
<evidence type="ECO:0000313" key="5">
    <source>
        <dbReference type="Proteomes" id="UP000438448"/>
    </source>
</evidence>
<dbReference type="GO" id="GO:0016491">
    <property type="term" value="F:oxidoreductase activity"/>
    <property type="evidence" value="ECO:0007669"/>
    <property type="project" value="UniProtKB-KW"/>
</dbReference>
<feature type="region of interest" description="Disordered" evidence="3">
    <location>
        <begin position="102"/>
        <end position="131"/>
    </location>
</feature>
<dbReference type="GO" id="GO:0016020">
    <property type="term" value="C:membrane"/>
    <property type="evidence" value="ECO:0007669"/>
    <property type="project" value="TreeGrafter"/>
</dbReference>
<dbReference type="PANTHER" id="PTHR44196">
    <property type="entry name" value="DEHYDROGENASE/REDUCTASE SDR FAMILY MEMBER 7B"/>
    <property type="match status" value="1"/>
</dbReference>
<evidence type="ECO:0008006" key="6">
    <source>
        <dbReference type="Google" id="ProtNLM"/>
    </source>
</evidence>
<organism evidence="4 5">
    <name type="scientific">Nocardia macrotermitis</name>
    <dbReference type="NCBI Taxonomy" id="2585198"/>
    <lineage>
        <taxon>Bacteria</taxon>
        <taxon>Bacillati</taxon>
        <taxon>Actinomycetota</taxon>
        <taxon>Actinomycetes</taxon>
        <taxon>Mycobacteriales</taxon>
        <taxon>Nocardiaceae</taxon>
        <taxon>Nocardia</taxon>
    </lineage>
</organism>
<reference evidence="4 5" key="1">
    <citation type="submission" date="2019-10" db="EMBL/GenBank/DDBJ databases">
        <title>Nocardia macrotermitis sp. nov. and Nocardia aurantia sp. nov., isolated from the gut of fungus growing-termite Macrotermes natalensis.</title>
        <authorList>
            <person name="Benndorf R."/>
            <person name="Schwitalla J."/>
            <person name="Martin K."/>
            <person name="De Beer W."/>
            <person name="Kaster A.-K."/>
            <person name="Vollmers J."/>
            <person name="Poulsen M."/>
            <person name="Beemelmanns C."/>
        </authorList>
    </citation>
    <scope>NUCLEOTIDE SEQUENCE [LARGE SCALE GENOMIC DNA]</scope>
    <source>
        <strain evidence="4 5">RB20</strain>
    </source>
</reference>
<dbReference type="Proteomes" id="UP000438448">
    <property type="component" value="Unassembled WGS sequence"/>
</dbReference>
<dbReference type="AlphaFoldDB" id="A0A7K0DCT0"/>
<dbReference type="Gene3D" id="3.40.50.720">
    <property type="entry name" value="NAD(P)-binding Rossmann-like Domain"/>
    <property type="match status" value="1"/>
</dbReference>
<name>A0A7K0DCT0_9NOCA</name>
<dbReference type="Pfam" id="PF00106">
    <property type="entry name" value="adh_short"/>
    <property type="match status" value="1"/>
</dbReference>
<accession>A0A7K0DCT0</accession>
<dbReference type="InterPro" id="IPR002347">
    <property type="entry name" value="SDR_fam"/>
</dbReference>
<protein>
    <recommendedName>
        <fullName evidence="6">Short chain dehydrogenase</fullName>
    </recommendedName>
</protein>
<dbReference type="InterPro" id="IPR020904">
    <property type="entry name" value="Sc_DH/Rdtase_CS"/>
</dbReference>
<gene>
    <name evidence="4" type="ORF">NRB20_66080</name>
</gene>
<dbReference type="EMBL" id="WEGK01000020">
    <property type="protein sequence ID" value="MQY23478.1"/>
    <property type="molecule type" value="Genomic_DNA"/>
</dbReference>
<keyword evidence="5" id="KW-1185">Reference proteome</keyword>
<comment type="similarity">
    <text evidence="1">Belongs to the short-chain dehydrogenases/reductases (SDR) family.</text>
</comment>
<dbReference type="PANTHER" id="PTHR44196:SF1">
    <property type="entry name" value="DEHYDROGENASE_REDUCTASE SDR FAMILY MEMBER 7B"/>
    <property type="match status" value="1"/>
</dbReference>
<dbReference type="NCBIfam" id="NF006073">
    <property type="entry name" value="PRK08219.1"/>
    <property type="match status" value="1"/>
</dbReference>
<keyword evidence="2" id="KW-0560">Oxidoreductase</keyword>